<name>A0ABU9Y934_9SPHN</name>
<comment type="caution">
    <text evidence="2">The sequence shown here is derived from an EMBL/GenBank/DDBJ whole genome shotgun (WGS) entry which is preliminary data.</text>
</comment>
<evidence type="ECO:0000259" key="1">
    <source>
        <dbReference type="Pfam" id="PF02602"/>
    </source>
</evidence>
<dbReference type="Pfam" id="PF02602">
    <property type="entry name" value="HEM4"/>
    <property type="match status" value="1"/>
</dbReference>
<keyword evidence="2" id="KW-0456">Lyase</keyword>
<dbReference type="Proteomes" id="UP001419910">
    <property type="component" value="Unassembled WGS sequence"/>
</dbReference>
<dbReference type="InterPro" id="IPR036108">
    <property type="entry name" value="4pyrrol_syn_uPrphyn_synt_sf"/>
</dbReference>
<dbReference type="InterPro" id="IPR003754">
    <property type="entry name" value="4pyrrol_synth_uPrphyn_synth"/>
</dbReference>
<dbReference type="RefSeq" id="WP_343892973.1">
    <property type="nucleotide sequence ID" value="NZ_BAAAEH010000067.1"/>
</dbReference>
<feature type="domain" description="Tetrapyrrole biosynthesis uroporphyrinogen III synthase" evidence="1">
    <location>
        <begin position="17"/>
        <end position="217"/>
    </location>
</feature>
<sequence length="228" mass="22968">MTGPLAVLRPEPGNTATAALIEALGLPPLRLPLFAVQAIDWSPPDPADHDALLLTSANAIRFGGPGLAPLQHLPVFAVGPKTAETARAAGFDVLAAGQVDASALLALAGARGISRALHLAGRHRTIEAGGPVSRTIAVYASEDTPVSATQVQNLRGSIALLHSARAAKRLAALADLYGVPRASIGIAALSPAVAAAAGPGWATIAAAAVPTDPALIEAARKAWSQDRA</sequence>
<dbReference type="Gene3D" id="3.40.50.10090">
    <property type="match status" value="1"/>
</dbReference>
<accession>A0ABU9Y934</accession>
<proteinExistence type="predicted"/>
<dbReference type="EMBL" id="JBDIME010000026">
    <property type="protein sequence ID" value="MEN2792321.1"/>
    <property type="molecule type" value="Genomic_DNA"/>
</dbReference>
<organism evidence="2 3">
    <name type="scientific">Sphingomonas oligophenolica</name>
    <dbReference type="NCBI Taxonomy" id="301154"/>
    <lineage>
        <taxon>Bacteria</taxon>
        <taxon>Pseudomonadati</taxon>
        <taxon>Pseudomonadota</taxon>
        <taxon>Alphaproteobacteria</taxon>
        <taxon>Sphingomonadales</taxon>
        <taxon>Sphingomonadaceae</taxon>
        <taxon>Sphingomonas</taxon>
    </lineage>
</organism>
<protein>
    <submittedName>
        <fullName evidence="2">Uroporphyrinogen-III synthase</fullName>
        <ecNumber evidence="2">4.2.1.75</ecNumber>
    </submittedName>
</protein>
<evidence type="ECO:0000313" key="3">
    <source>
        <dbReference type="Proteomes" id="UP001419910"/>
    </source>
</evidence>
<dbReference type="EC" id="4.2.1.75" evidence="2"/>
<dbReference type="GO" id="GO:0004852">
    <property type="term" value="F:uroporphyrinogen-III synthase activity"/>
    <property type="evidence" value="ECO:0007669"/>
    <property type="project" value="UniProtKB-EC"/>
</dbReference>
<evidence type="ECO:0000313" key="2">
    <source>
        <dbReference type="EMBL" id="MEN2792321.1"/>
    </source>
</evidence>
<dbReference type="SUPFAM" id="SSF69618">
    <property type="entry name" value="HemD-like"/>
    <property type="match status" value="1"/>
</dbReference>
<reference evidence="2 3" key="1">
    <citation type="submission" date="2024-05" db="EMBL/GenBank/DDBJ databases">
        <authorList>
            <person name="Liu Q."/>
            <person name="Xin Y.-H."/>
        </authorList>
    </citation>
    <scope>NUCLEOTIDE SEQUENCE [LARGE SCALE GENOMIC DNA]</scope>
    <source>
        <strain evidence="2 3">CGMCC 1.10181</strain>
    </source>
</reference>
<gene>
    <name evidence="2" type="ORF">ABC974_22000</name>
</gene>
<keyword evidence="3" id="KW-1185">Reference proteome</keyword>